<proteinExistence type="predicted"/>
<sequence>MEYYVDVAPIPSPSMFYTSQAPLRSNPPASNSIFGATQFLATAYPGTNSANRNIESFQKLAKTTSQLDSTSLVPKAVDCAPFRALGNEHQVSAKDIEVSKIAESRIRLLAIKYANDSVSAEMIARLEILNSRLIEKSPRVTAEQISHLESSIDSIKSVEQSRLNRAQRLGLSV</sequence>
<accession>A0AAJ3LIK4</accession>
<dbReference type="EMBL" id="JACAQR010000030">
    <property type="protein sequence ID" value="NWD44423.1"/>
    <property type="molecule type" value="Genomic_DNA"/>
</dbReference>
<gene>
    <name evidence="1" type="ORF">HX826_21315</name>
</gene>
<evidence type="ECO:0000313" key="2">
    <source>
        <dbReference type="Proteomes" id="UP000546584"/>
    </source>
</evidence>
<reference evidence="1 2" key="1">
    <citation type="submission" date="2020-04" db="EMBL/GenBank/DDBJ databases">
        <title>Molecular characterization of pseudomonads from Agaricus bisporus reveal novel blotch 2 pathogens in Western Europe.</title>
        <authorList>
            <person name="Taparia T."/>
            <person name="Krijger M."/>
            <person name="Haynes E."/>
            <person name="Elpinstone J.G."/>
            <person name="Noble R."/>
            <person name="Van Der Wolf J."/>
        </authorList>
    </citation>
    <scope>NUCLEOTIDE SEQUENCE [LARGE SCALE GENOMIC DNA]</scope>
    <source>
        <strain evidence="1 2">IPO3753</strain>
    </source>
</reference>
<name>A0AAJ3LIK4_9PSED</name>
<dbReference type="AlphaFoldDB" id="A0AAJ3LIK4"/>
<dbReference type="RefSeq" id="WP_177026824.1">
    <property type="nucleotide sequence ID" value="NZ_JACAQR010000030.1"/>
</dbReference>
<protein>
    <submittedName>
        <fullName evidence="1">Uncharacterized protein</fullName>
    </submittedName>
</protein>
<evidence type="ECO:0000313" key="1">
    <source>
        <dbReference type="EMBL" id="NWD44423.1"/>
    </source>
</evidence>
<dbReference type="Proteomes" id="UP000546584">
    <property type="component" value="Unassembled WGS sequence"/>
</dbReference>
<organism evidence="1 2">
    <name type="scientific">Pseudomonas yamanorum</name>
    <dbReference type="NCBI Taxonomy" id="515393"/>
    <lineage>
        <taxon>Bacteria</taxon>
        <taxon>Pseudomonadati</taxon>
        <taxon>Pseudomonadota</taxon>
        <taxon>Gammaproteobacteria</taxon>
        <taxon>Pseudomonadales</taxon>
        <taxon>Pseudomonadaceae</taxon>
        <taxon>Pseudomonas</taxon>
    </lineage>
</organism>
<comment type="caution">
    <text evidence="1">The sequence shown here is derived from an EMBL/GenBank/DDBJ whole genome shotgun (WGS) entry which is preliminary data.</text>
</comment>